<dbReference type="PANTHER" id="PTHR43022:SF1">
    <property type="entry name" value="PROTEIN SMF"/>
    <property type="match status" value="1"/>
</dbReference>
<accession>A0A5C0SGC1</accession>
<dbReference type="InterPro" id="IPR036388">
    <property type="entry name" value="WH-like_DNA-bd_sf"/>
</dbReference>
<dbReference type="Pfam" id="PF02481">
    <property type="entry name" value="DNA_processg_A"/>
    <property type="match status" value="1"/>
</dbReference>
<dbReference type="InterPro" id="IPR036390">
    <property type="entry name" value="WH_DNA-bd_sf"/>
</dbReference>
<evidence type="ECO:0000259" key="2">
    <source>
        <dbReference type="Pfam" id="PF02481"/>
    </source>
</evidence>
<dbReference type="RefSeq" id="WP_148810797.1">
    <property type="nucleotide sequence ID" value="NZ_CP042243.1"/>
</dbReference>
<dbReference type="SUPFAM" id="SSF47781">
    <property type="entry name" value="RuvA domain 2-like"/>
    <property type="match status" value="1"/>
</dbReference>
<dbReference type="OrthoDB" id="9785707at2"/>
<dbReference type="InterPro" id="IPR041614">
    <property type="entry name" value="DprA_WH"/>
</dbReference>
<feature type="domain" description="Smf/DprA SLOG" evidence="2">
    <location>
        <begin position="80"/>
        <end position="287"/>
    </location>
</feature>
<dbReference type="SUPFAM" id="SSF46785">
    <property type="entry name" value="Winged helix' DNA-binding domain"/>
    <property type="match status" value="1"/>
</dbReference>
<proteinExistence type="inferred from homology"/>
<organism evidence="4 5">
    <name type="scientific">Crassaminicella thermophila</name>
    <dbReference type="NCBI Taxonomy" id="2599308"/>
    <lineage>
        <taxon>Bacteria</taxon>
        <taxon>Bacillati</taxon>
        <taxon>Bacillota</taxon>
        <taxon>Clostridia</taxon>
        <taxon>Eubacteriales</taxon>
        <taxon>Clostridiaceae</taxon>
        <taxon>Crassaminicella</taxon>
    </lineage>
</organism>
<dbReference type="InterPro" id="IPR057666">
    <property type="entry name" value="DrpA_SLOG"/>
</dbReference>
<evidence type="ECO:0000256" key="1">
    <source>
        <dbReference type="ARBA" id="ARBA00006525"/>
    </source>
</evidence>
<dbReference type="Pfam" id="PF17782">
    <property type="entry name" value="WHD_DprA"/>
    <property type="match status" value="1"/>
</dbReference>
<evidence type="ECO:0000313" key="4">
    <source>
        <dbReference type="EMBL" id="QEK13625.1"/>
    </source>
</evidence>
<dbReference type="Gene3D" id="3.40.50.450">
    <property type="match status" value="1"/>
</dbReference>
<gene>
    <name evidence="4" type="primary">dprA</name>
    <name evidence="4" type="ORF">FQB35_07795</name>
</gene>
<dbReference type="Gene3D" id="1.10.10.10">
    <property type="entry name" value="Winged helix-like DNA-binding domain superfamily/Winged helix DNA-binding domain"/>
    <property type="match status" value="1"/>
</dbReference>
<name>A0A5C0SGC1_CRATE</name>
<evidence type="ECO:0000259" key="3">
    <source>
        <dbReference type="Pfam" id="PF17782"/>
    </source>
</evidence>
<protein>
    <submittedName>
        <fullName evidence="4">DNA-protecting protein DprA</fullName>
    </submittedName>
</protein>
<feature type="domain" description="DprA winged helix" evidence="3">
    <location>
        <begin position="301"/>
        <end position="354"/>
    </location>
</feature>
<dbReference type="EMBL" id="CP042243">
    <property type="protein sequence ID" value="QEK13625.1"/>
    <property type="molecule type" value="Genomic_DNA"/>
</dbReference>
<sequence length="359" mass="39928">MHEKDYLIWLKSIKGVGNKTLENLLKYFKSAEYVYKASADELLKLKGINHNIVHNIINNRDSKKILEQINNTRKYNIDILDREDKEYPENLKHIYDPPFILFKKGNILSRDMNAIAIVGARKASAYGKYVAYKFASDLAKKGITVVSGMAYGIDTMAHKGALENGGRTIAILGCGLDICYPKSNHNLMKEIEKNGAILSEYGVGTKPLPINFPARNRIISGISKGVIVIEANINSGSLITAEFALDQGREVFAVPGNINSSLSMGTNKLIQDGAKLVTDIDDVLEELNMKVDEDNNKELIQLSDTESEVYKAILANQPIHIELLFKELRWNISNISSIITILQLKGLVEQLPGNLLIAK</sequence>
<dbReference type="Pfam" id="PF14520">
    <property type="entry name" value="HHH_5"/>
    <property type="match status" value="1"/>
</dbReference>
<reference evidence="4 5" key="1">
    <citation type="submission" date="2019-07" db="EMBL/GenBank/DDBJ databases">
        <title>Complete genome of Crassaminicella thermophila SY095.</title>
        <authorList>
            <person name="Li X."/>
        </authorList>
    </citation>
    <scope>NUCLEOTIDE SEQUENCE [LARGE SCALE GENOMIC DNA]</scope>
    <source>
        <strain evidence="4 5">SY095</strain>
    </source>
</reference>
<dbReference type="SUPFAM" id="SSF102405">
    <property type="entry name" value="MCP/YpsA-like"/>
    <property type="match status" value="1"/>
</dbReference>
<dbReference type="GO" id="GO:0009294">
    <property type="term" value="P:DNA-mediated transformation"/>
    <property type="evidence" value="ECO:0007669"/>
    <property type="project" value="InterPro"/>
</dbReference>
<dbReference type="Proteomes" id="UP000324646">
    <property type="component" value="Chromosome"/>
</dbReference>
<dbReference type="InterPro" id="IPR010994">
    <property type="entry name" value="RuvA_2-like"/>
</dbReference>
<dbReference type="AlphaFoldDB" id="A0A5C0SGC1"/>
<dbReference type="InterPro" id="IPR003488">
    <property type="entry name" value="DprA"/>
</dbReference>
<dbReference type="PANTHER" id="PTHR43022">
    <property type="entry name" value="PROTEIN SMF"/>
    <property type="match status" value="1"/>
</dbReference>
<keyword evidence="5" id="KW-1185">Reference proteome</keyword>
<dbReference type="KEGG" id="crs:FQB35_07795"/>
<evidence type="ECO:0000313" key="5">
    <source>
        <dbReference type="Proteomes" id="UP000324646"/>
    </source>
</evidence>
<comment type="similarity">
    <text evidence="1">Belongs to the DprA/Smf family.</text>
</comment>
<dbReference type="NCBIfam" id="TIGR00732">
    <property type="entry name" value="dprA"/>
    <property type="match status" value="1"/>
</dbReference>